<keyword evidence="3" id="KW-1185">Reference proteome</keyword>
<dbReference type="EMBL" id="VXIS01000120">
    <property type="protein sequence ID" value="KAA8903267.1"/>
    <property type="molecule type" value="Genomic_DNA"/>
</dbReference>
<evidence type="ECO:0000313" key="3">
    <source>
        <dbReference type="Proteomes" id="UP000326924"/>
    </source>
</evidence>
<comment type="caution">
    <text evidence="2">The sequence shown here is derived from an EMBL/GenBank/DDBJ whole genome shotgun (WGS) entry which is preliminary data.</text>
</comment>
<dbReference type="OrthoDB" id="10440947at2759"/>
<dbReference type="Proteomes" id="UP000326924">
    <property type="component" value="Unassembled WGS sequence"/>
</dbReference>
<reference evidence="2 3" key="1">
    <citation type="submission" date="2019-09" db="EMBL/GenBank/DDBJ databases">
        <title>Draft genome of the ectomycorrhizal ascomycete Sphaerosporella brunnea.</title>
        <authorList>
            <consortium name="DOE Joint Genome Institute"/>
            <person name="Benucci G.M."/>
            <person name="Marozzi G."/>
            <person name="Antonielli L."/>
            <person name="Sanchez S."/>
            <person name="Marco P."/>
            <person name="Wang X."/>
            <person name="Falini L.B."/>
            <person name="Barry K."/>
            <person name="Haridas S."/>
            <person name="Lipzen A."/>
            <person name="Labutti K."/>
            <person name="Grigoriev I.V."/>
            <person name="Murat C."/>
            <person name="Martin F."/>
            <person name="Albertini E."/>
            <person name="Donnini D."/>
            <person name="Bonito G."/>
        </authorList>
    </citation>
    <scope>NUCLEOTIDE SEQUENCE [LARGE SCALE GENOMIC DNA]</scope>
    <source>
        <strain evidence="2 3">Sb_GMNB300</strain>
    </source>
</reference>
<organism evidence="2 3">
    <name type="scientific">Sphaerosporella brunnea</name>
    <dbReference type="NCBI Taxonomy" id="1250544"/>
    <lineage>
        <taxon>Eukaryota</taxon>
        <taxon>Fungi</taxon>
        <taxon>Dikarya</taxon>
        <taxon>Ascomycota</taxon>
        <taxon>Pezizomycotina</taxon>
        <taxon>Pezizomycetes</taxon>
        <taxon>Pezizales</taxon>
        <taxon>Pyronemataceae</taxon>
        <taxon>Sphaerosporella</taxon>
    </lineage>
</organism>
<accession>A0A5J5EU13</accession>
<evidence type="ECO:0000256" key="1">
    <source>
        <dbReference type="SAM" id="MobiDB-lite"/>
    </source>
</evidence>
<gene>
    <name evidence="2" type="ORF">FN846DRAFT_62434</name>
</gene>
<feature type="compositionally biased region" description="Polar residues" evidence="1">
    <location>
        <begin position="84"/>
        <end position="99"/>
    </location>
</feature>
<name>A0A5J5EU13_9PEZI</name>
<feature type="region of interest" description="Disordered" evidence="1">
    <location>
        <begin position="57"/>
        <end position="137"/>
    </location>
</feature>
<dbReference type="AlphaFoldDB" id="A0A5J5EU13"/>
<protein>
    <submittedName>
        <fullName evidence="2">Uncharacterized protein</fullName>
    </submittedName>
</protein>
<feature type="compositionally biased region" description="Basic and acidic residues" evidence="1">
    <location>
        <begin position="116"/>
        <end position="137"/>
    </location>
</feature>
<evidence type="ECO:0000313" key="2">
    <source>
        <dbReference type="EMBL" id="KAA8903267.1"/>
    </source>
</evidence>
<sequence length="345" mass="40321">MWHKSVEECERLGDISPYNYAHLYVAHKFDNTLELRRRGLLEAIENVDSLFSFNLSSSQEHTGCSSTHGQNTVPSRVPTHDYPNGNNTQSAAQHLTTAPTRKKRRRQGEEEEEDADDKRREDKDDRGPAPPKRPEMREVFKCFTPDERCEGLMFPDLDRLLHHMCQFHLSARCCPICEEKFHFNRERNKWTLHHGKSPKNQSGFKFFFRNDQDMKWHILRQHICPYRCPVCPDSKRFEGRQLRKHLKEQHPGATFDQQNIFKEASNLGIYELTQLTAKFLGVALTKAQMKRFLYWDGRKIYDFEDGHSSMNTGWHSRSLHVADLGLTLSLSPQRAVATSRACAFW</sequence>
<dbReference type="InParanoid" id="A0A5J5EU13"/>
<feature type="compositionally biased region" description="Polar residues" evidence="1">
    <location>
        <begin position="57"/>
        <end position="74"/>
    </location>
</feature>
<proteinExistence type="predicted"/>